<sequence>MRTCSVVLLILLLSAVFLFGVFLLAPFPIAIFPAIVKAQVYLRQEKDGQFPTATYFWSRLPAVQYYNFYYFNITNPDEVLYYGEKARLVELGPYSWAETEFKQEIDFRDDSNTVYYKNNKTWVFSPTDSCSSCKLEDLLYVSNPSFMSAVYMKQQQNMGKVASMLLNGLLLLLGESPLRVVTQGGVSFESYPDPLITLINSNLTKTLLTFLGNPITLPNVPAMGYFPLYNHTNDEDYIVKTGKDNTDNLALIQKWANMTNLPWWGDSYSSDITNSGDGTFQKPGLKKDDKLKQFQSFACRYALLSLFSVSSNALILPDTSYPGCIITSPFHVLLSALRLRHNSQNVPLPFAGFLSPPHFLWSPPEVRENVIGLNPNSTAHYPASFDIQPVTGSSVGGHFRMQFSVPIYNDASFTEAKQLYNSFIPSFWVGIEVKMMDYAHNYIYFNTKELPRIVLGIGIGLVAVSVLTGLTWIFFKLRRSRSTVFAISRSKDEEIWSVE</sequence>
<organism evidence="8 9">
    <name type="scientific">Ancylostoma ceylanicum</name>
    <dbReference type="NCBI Taxonomy" id="53326"/>
    <lineage>
        <taxon>Eukaryota</taxon>
        <taxon>Metazoa</taxon>
        <taxon>Ecdysozoa</taxon>
        <taxon>Nematoda</taxon>
        <taxon>Chromadorea</taxon>
        <taxon>Rhabditida</taxon>
        <taxon>Rhabditina</taxon>
        <taxon>Rhabditomorpha</taxon>
        <taxon>Strongyloidea</taxon>
        <taxon>Ancylostomatidae</taxon>
        <taxon>Ancylostomatinae</taxon>
        <taxon>Ancylostoma</taxon>
    </lineage>
</organism>
<dbReference type="GO" id="GO:0005737">
    <property type="term" value="C:cytoplasm"/>
    <property type="evidence" value="ECO:0007669"/>
    <property type="project" value="TreeGrafter"/>
</dbReference>
<dbReference type="PANTHER" id="PTHR11923">
    <property type="entry name" value="SCAVENGER RECEPTOR CLASS B TYPE-1 SR-B1"/>
    <property type="match status" value="1"/>
</dbReference>
<keyword evidence="3 7" id="KW-0812">Transmembrane</keyword>
<dbReference type="EMBL" id="JARK01000261">
    <property type="protein sequence ID" value="EYC39350.1"/>
    <property type="molecule type" value="Genomic_DNA"/>
</dbReference>
<dbReference type="Proteomes" id="UP000024635">
    <property type="component" value="Unassembled WGS sequence"/>
</dbReference>
<evidence type="ECO:0000256" key="6">
    <source>
        <dbReference type="ARBA" id="ARBA00023180"/>
    </source>
</evidence>
<evidence type="ECO:0000256" key="1">
    <source>
        <dbReference type="ARBA" id="ARBA00004370"/>
    </source>
</evidence>
<evidence type="ECO:0008006" key="10">
    <source>
        <dbReference type="Google" id="ProtNLM"/>
    </source>
</evidence>
<dbReference type="OrthoDB" id="18585at2759"/>
<evidence type="ECO:0000256" key="5">
    <source>
        <dbReference type="ARBA" id="ARBA00023136"/>
    </source>
</evidence>
<gene>
    <name evidence="8" type="primary">Acey_s0661.g1279</name>
    <name evidence="8" type="synonym">Acey-scav-4</name>
    <name evidence="8" type="ORF">Y032_0661g1279</name>
</gene>
<dbReference type="AlphaFoldDB" id="A0A016WI78"/>
<keyword evidence="9" id="KW-1185">Reference proteome</keyword>
<proteinExistence type="inferred from homology"/>
<dbReference type="InterPro" id="IPR002159">
    <property type="entry name" value="CD36_fam"/>
</dbReference>
<reference evidence="9" key="1">
    <citation type="journal article" date="2015" name="Nat. Genet.">
        <title>The genome and transcriptome of the zoonotic hookworm Ancylostoma ceylanicum identify infection-specific gene families.</title>
        <authorList>
            <person name="Schwarz E.M."/>
            <person name="Hu Y."/>
            <person name="Antoshechkin I."/>
            <person name="Miller M.M."/>
            <person name="Sternberg P.W."/>
            <person name="Aroian R.V."/>
        </authorList>
    </citation>
    <scope>NUCLEOTIDE SEQUENCE</scope>
    <source>
        <strain evidence="9">HY135</strain>
    </source>
</reference>
<dbReference type="PANTHER" id="PTHR11923:SF106">
    <property type="entry name" value="SCAVENGER RECEPTOR (CD36 FAMILY) RELATED"/>
    <property type="match status" value="1"/>
</dbReference>
<evidence type="ECO:0000256" key="4">
    <source>
        <dbReference type="ARBA" id="ARBA00022989"/>
    </source>
</evidence>
<comment type="similarity">
    <text evidence="2">Belongs to the CD36 family.</text>
</comment>
<feature type="transmembrane region" description="Helical" evidence="7">
    <location>
        <begin position="453"/>
        <end position="475"/>
    </location>
</feature>
<keyword evidence="4 7" id="KW-1133">Transmembrane helix</keyword>
<protein>
    <recommendedName>
        <fullName evidence="10">CD36 family protein</fullName>
    </recommendedName>
</protein>
<dbReference type="GO" id="GO:0016020">
    <property type="term" value="C:membrane"/>
    <property type="evidence" value="ECO:0007669"/>
    <property type="project" value="UniProtKB-SubCell"/>
</dbReference>
<comment type="caution">
    <text evidence="8">The sequence shown here is derived from an EMBL/GenBank/DDBJ whole genome shotgun (WGS) entry which is preliminary data.</text>
</comment>
<name>A0A016WI78_9BILA</name>
<evidence type="ECO:0000313" key="8">
    <source>
        <dbReference type="EMBL" id="EYC39350.1"/>
    </source>
</evidence>
<comment type="subcellular location">
    <subcellularLocation>
        <location evidence="1">Membrane</location>
    </subcellularLocation>
</comment>
<dbReference type="PRINTS" id="PR01609">
    <property type="entry name" value="CD36FAMILY"/>
</dbReference>
<dbReference type="Pfam" id="PF01130">
    <property type="entry name" value="CD36"/>
    <property type="match status" value="2"/>
</dbReference>
<evidence type="ECO:0000256" key="3">
    <source>
        <dbReference type="ARBA" id="ARBA00022692"/>
    </source>
</evidence>
<evidence type="ECO:0000313" key="9">
    <source>
        <dbReference type="Proteomes" id="UP000024635"/>
    </source>
</evidence>
<accession>A0A016WI78</accession>
<dbReference type="STRING" id="53326.A0A016WI78"/>
<evidence type="ECO:0000256" key="2">
    <source>
        <dbReference type="ARBA" id="ARBA00010532"/>
    </source>
</evidence>
<keyword evidence="6" id="KW-0325">Glycoprotein</keyword>
<keyword evidence="5 7" id="KW-0472">Membrane</keyword>
<dbReference type="GO" id="GO:0005044">
    <property type="term" value="F:scavenger receptor activity"/>
    <property type="evidence" value="ECO:0007669"/>
    <property type="project" value="TreeGrafter"/>
</dbReference>
<evidence type="ECO:0000256" key="7">
    <source>
        <dbReference type="SAM" id="Phobius"/>
    </source>
</evidence>